<protein>
    <recommendedName>
        <fullName evidence="3">ImmA/IrrE family metallo-endopeptidase</fullName>
    </recommendedName>
</protein>
<dbReference type="RefSeq" id="WP_085108664.1">
    <property type="nucleotide sequence ID" value="NZ_FXAC01000026.1"/>
</dbReference>
<dbReference type="Proteomes" id="UP000192929">
    <property type="component" value="Unassembled WGS sequence"/>
</dbReference>
<proteinExistence type="predicted"/>
<name>A0A1X7EA39_9MICC</name>
<reference evidence="2" key="1">
    <citation type="submission" date="2017-04" db="EMBL/GenBank/DDBJ databases">
        <authorList>
            <person name="Varghese N."/>
            <person name="Submissions S."/>
        </authorList>
    </citation>
    <scope>NUCLEOTIDE SEQUENCE [LARGE SCALE GENOMIC DNA]</scope>
    <source>
        <strain evidence="2">NIO-1021</strain>
    </source>
</reference>
<dbReference type="AlphaFoldDB" id="A0A1X7EA39"/>
<dbReference type="EMBL" id="FXAC01000026">
    <property type="protein sequence ID" value="SMF30266.1"/>
    <property type="molecule type" value="Genomic_DNA"/>
</dbReference>
<evidence type="ECO:0000313" key="2">
    <source>
        <dbReference type="Proteomes" id="UP000192929"/>
    </source>
</evidence>
<accession>A0A1X7EA39</accession>
<gene>
    <name evidence="1" type="ORF">SAMN06296028_1267</name>
</gene>
<evidence type="ECO:0000313" key="1">
    <source>
        <dbReference type="EMBL" id="SMF30266.1"/>
    </source>
</evidence>
<keyword evidence="2" id="KW-1185">Reference proteome</keyword>
<sequence length="134" mass="14818">MFDPLALAGKHGILMQCAPLRASGGCTDGQRVWLDEHLTDLEARCALTHEIVNISRGYDRHQLAAMDDLVRAQTAWLLVPPEAITKHVGSQLDEWHLAQELGVTERMLVDRLHFASAVELQALREAGVLGWVAC</sequence>
<organism evidence="1 2">
    <name type="scientific">Kocuria marina subsp. indica</name>
    <dbReference type="NCBI Taxonomy" id="1049583"/>
    <lineage>
        <taxon>Bacteria</taxon>
        <taxon>Bacillati</taxon>
        <taxon>Actinomycetota</taxon>
        <taxon>Actinomycetes</taxon>
        <taxon>Micrococcales</taxon>
        <taxon>Micrococcaceae</taxon>
        <taxon>Kocuria</taxon>
    </lineage>
</organism>
<evidence type="ECO:0008006" key="3">
    <source>
        <dbReference type="Google" id="ProtNLM"/>
    </source>
</evidence>